<dbReference type="AlphaFoldDB" id="A0A0G0YUZ2"/>
<evidence type="ECO:0000313" key="2">
    <source>
        <dbReference type="EMBL" id="KKS04273.1"/>
    </source>
</evidence>
<accession>A0A0G0YUZ2</accession>
<feature type="region of interest" description="Disordered" evidence="1">
    <location>
        <begin position="1"/>
        <end position="50"/>
    </location>
</feature>
<name>A0A0G0YUZ2_9BACT</name>
<protein>
    <submittedName>
        <fullName evidence="2">Uncharacterized protein</fullName>
    </submittedName>
</protein>
<dbReference type="Proteomes" id="UP000034493">
    <property type="component" value="Unassembled WGS sequence"/>
</dbReference>
<dbReference type="EMBL" id="LCBC01000008">
    <property type="protein sequence ID" value="KKS04273.1"/>
    <property type="molecule type" value="Genomic_DNA"/>
</dbReference>
<comment type="caution">
    <text evidence="2">The sequence shown here is derived from an EMBL/GenBank/DDBJ whole genome shotgun (WGS) entry which is preliminary data.</text>
</comment>
<evidence type="ECO:0000313" key="3">
    <source>
        <dbReference type="Proteomes" id="UP000034493"/>
    </source>
</evidence>
<feature type="compositionally biased region" description="Basic and acidic residues" evidence="1">
    <location>
        <begin position="25"/>
        <end position="50"/>
    </location>
</feature>
<reference evidence="2 3" key="1">
    <citation type="journal article" date="2015" name="Nature">
        <title>rRNA introns, odd ribosomes, and small enigmatic genomes across a large radiation of phyla.</title>
        <authorList>
            <person name="Brown C.T."/>
            <person name="Hug L.A."/>
            <person name="Thomas B.C."/>
            <person name="Sharon I."/>
            <person name="Castelle C.J."/>
            <person name="Singh A."/>
            <person name="Wilkins M.J."/>
            <person name="Williams K.H."/>
            <person name="Banfield J.F."/>
        </authorList>
    </citation>
    <scope>NUCLEOTIDE SEQUENCE [LARGE SCALE GENOMIC DNA]</scope>
</reference>
<feature type="compositionally biased region" description="Polar residues" evidence="1">
    <location>
        <begin position="1"/>
        <end position="20"/>
    </location>
</feature>
<organism evidence="2 3">
    <name type="scientific">Candidatus Curtissbacteria bacterium GW2011_GWA2_41_24</name>
    <dbReference type="NCBI Taxonomy" id="1618411"/>
    <lineage>
        <taxon>Bacteria</taxon>
        <taxon>Candidatus Curtissiibacteriota</taxon>
    </lineage>
</organism>
<evidence type="ECO:0000256" key="1">
    <source>
        <dbReference type="SAM" id="MobiDB-lite"/>
    </source>
</evidence>
<gene>
    <name evidence="2" type="ORF">UU56_C0008G0080</name>
</gene>
<proteinExistence type="predicted"/>
<sequence length="172" mass="18453">MSDTATDLKSQADGDSTAAQPVQPPDDKMGAVKAKEQEPTSQETKAEEGKILSEVIRTSEAADEQAEKAIQSAISEARLARPEPKLAPDVADSGVKVPQEQADEVVRSGTTINLPISEDEYKKGLHQKVAGTIVNKVVVGTSSFFALATWVGRLIKMTHKHAMKVIFKKGVD</sequence>